<feature type="compositionally biased region" description="Acidic residues" evidence="1">
    <location>
        <begin position="57"/>
        <end position="70"/>
    </location>
</feature>
<dbReference type="GeneID" id="78777763"/>
<protein>
    <submittedName>
        <fullName evidence="2">Uncharacterized protein</fullName>
    </submittedName>
</protein>
<evidence type="ECO:0000313" key="3">
    <source>
        <dbReference type="Proteomes" id="UP000483820"/>
    </source>
</evidence>
<organism evidence="2 3">
    <name type="scientific">Caenorhabditis remanei</name>
    <name type="common">Caenorhabditis vulgaris</name>
    <dbReference type="NCBI Taxonomy" id="31234"/>
    <lineage>
        <taxon>Eukaryota</taxon>
        <taxon>Metazoa</taxon>
        <taxon>Ecdysozoa</taxon>
        <taxon>Nematoda</taxon>
        <taxon>Chromadorea</taxon>
        <taxon>Rhabditida</taxon>
        <taxon>Rhabditina</taxon>
        <taxon>Rhabditomorpha</taxon>
        <taxon>Rhabditoidea</taxon>
        <taxon>Rhabditidae</taxon>
        <taxon>Peloderinae</taxon>
        <taxon>Caenorhabditis</taxon>
    </lineage>
</organism>
<evidence type="ECO:0000313" key="2">
    <source>
        <dbReference type="EMBL" id="KAF1747571.1"/>
    </source>
</evidence>
<evidence type="ECO:0000256" key="1">
    <source>
        <dbReference type="SAM" id="MobiDB-lite"/>
    </source>
</evidence>
<name>A0A6A5FYQ7_CAERE</name>
<accession>A0A6A5FYQ7</accession>
<dbReference type="KEGG" id="crq:GCK72_024036"/>
<feature type="region of interest" description="Disordered" evidence="1">
    <location>
        <begin position="54"/>
        <end position="78"/>
    </location>
</feature>
<gene>
    <name evidence="2" type="ORF">GCK72_024036</name>
</gene>
<dbReference type="RefSeq" id="XP_053579251.1">
    <property type="nucleotide sequence ID" value="XM_053735685.1"/>
</dbReference>
<reference evidence="2 3" key="1">
    <citation type="submission" date="2019-12" db="EMBL/GenBank/DDBJ databases">
        <title>Chromosome-level assembly of the Caenorhabditis remanei genome.</title>
        <authorList>
            <person name="Teterina A.A."/>
            <person name="Willis J.H."/>
            <person name="Phillips P.C."/>
        </authorList>
    </citation>
    <scope>NUCLEOTIDE SEQUENCE [LARGE SCALE GENOMIC DNA]</scope>
    <source>
        <strain evidence="2 3">PX506</strain>
        <tissue evidence="2">Whole organism</tissue>
    </source>
</reference>
<comment type="caution">
    <text evidence="2">The sequence shown here is derived from an EMBL/GenBank/DDBJ whole genome shotgun (WGS) entry which is preliminary data.</text>
</comment>
<dbReference type="CTD" id="78777763"/>
<sequence>MLALSILGNKKVVSLVGNGSLETSVSGIVLEQVDHVVDRDEWIVDGNDIDAVLLDGGTEDETSDSSESVDSDTWLRHG</sequence>
<dbReference type="Proteomes" id="UP000483820">
    <property type="component" value="Chromosome X"/>
</dbReference>
<dbReference type="AlphaFoldDB" id="A0A6A5FYQ7"/>
<dbReference type="EMBL" id="WUAV01000006">
    <property type="protein sequence ID" value="KAF1747571.1"/>
    <property type="molecule type" value="Genomic_DNA"/>
</dbReference>
<proteinExistence type="predicted"/>